<feature type="non-terminal residue" evidence="1">
    <location>
        <position position="1"/>
    </location>
</feature>
<evidence type="ECO:0000313" key="1">
    <source>
        <dbReference type="EMBL" id="CAG8683099.1"/>
    </source>
</evidence>
<keyword evidence="2" id="KW-1185">Reference proteome</keyword>
<organism evidence="1 2">
    <name type="scientific">Dentiscutata erythropus</name>
    <dbReference type="NCBI Taxonomy" id="1348616"/>
    <lineage>
        <taxon>Eukaryota</taxon>
        <taxon>Fungi</taxon>
        <taxon>Fungi incertae sedis</taxon>
        <taxon>Mucoromycota</taxon>
        <taxon>Glomeromycotina</taxon>
        <taxon>Glomeromycetes</taxon>
        <taxon>Diversisporales</taxon>
        <taxon>Gigasporaceae</taxon>
        <taxon>Dentiscutata</taxon>
    </lineage>
</organism>
<dbReference type="Proteomes" id="UP000789405">
    <property type="component" value="Unassembled WGS sequence"/>
</dbReference>
<name>A0A9N9ERX2_9GLOM</name>
<protein>
    <submittedName>
        <fullName evidence="1">7476_t:CDS:1</fullName>
    </submittedName>
</protein>
<dbReference type="EMBL" id="CAJVPY010007601">
    <property type="protein sequence ID" value="CAG8683099.1"/>
    <property type="molecule type" value="Genomic_DNA"/>
</dbReference>
<dbReference type="OrthoDB" id="2423203at2759"/>
<accession>A0A9N9ERX2</accession>
<evidence type="ECO:0000313" key="2">
    <source>
        <dbReference type="Proteomes" id="UP000789405"/>
    </source>
</evidence>
<proteinExistence type="predicted"/>
<dbReference type="AlphaFoldDB" id="A0A9N9ERX2"/>
<comment type="caution">
    <text evidence="1">The sequence shown here is derived from an EMBL/GenBank/DDBJ whole genome shotgun (WGS) entry which is preliminary data.</text>
</comment>
<sequence length="144" mass="17023">MPNENQIIDEIIKEAQTNLKIPEDFIEWIPYEQFENIEKNWKNTCCAQKWYFFGAFRRVSPILRCYGLTKRSVSENTEEYMLVIQFAENKFKASDNILLSQNNQDIENQVVQNTSNGLHLNRQNNPYHSCRIDLSQISAVSQYH</sequence>
<gene>
    <name evidence="1" type="ORF">DERYTH_LOCUS11930</name>
</gene>
<reference evidence="1" key="1">
    <citation type="submission" date="2021-06" db="EMBL/GenBank/DDBJ databases">
        <authorList>
            <person name="Kallberg Y."/>
            <person name="Tangrot J."/>
            <person name="Rosling A."/>
        </authorList>
    </citation>
    <scope>NUCLEOTIDE SEQUENCE</scope>
    <source>
        <strain evidence="1">MA453B</strain>
    </source>
</reference>